<feature type="domain" description="Calx-beta" evidence="4">
    <location>
        <begin position="1651"/>
        <end position="1699"/>
    </location>
</feature>
<keyword evidence="1" id="KW-0732">Signal</keyword>
<name>Q72BT9_NITV2</name>
<dbReference type="InterPro" id="IPR003644">
    <property type="entry name" value="Calx_beta"/>
</dbReference>
<dbReference type="PROSITE" id="PS00330">
    <property type="entry name" value="HEMOLYSIN_CALCIUM"/>
    <property type="match status" value="2"/>
</dbReference>
<dbReference type="InterPro" id="IPR038081">
    <property type="entry name" value="CalX-like_sf"/>
</dbReference>
<feature type="domain" description="Calx-beta" evidence="4">
    <location>
        <begin position="1022"/>
        <end position="1152"/>
    </location>
</feature>
<dbReference type="InterPro" id="IPR018511">
    <property type="entry name" value="Hemolysin-typ_Ca-bd_CS"/>
</dbReference>
<dbReference type="SUPFAM" id="SSF141072">
    <property type="entry name" value="CalX-like"/>
    <property type="match status" value="3"/>
</dbReference>
<dbReference type="EnsemblBacteria" id="AAS96023">
    <property type="protein sequence ID" value="AAS96023"/>
    <property type="gene ID" value="DVU_1545"/>
</dbReference>
<dbReference type="Pfam" id="PF00353">
    <property type="entry name" value="HemolysinCabind"/>
    <property type="match status" value="1"/>
</dbReference>
<protein>
    <submittedName>
        <fullName evidence="5">Hemolysin-type calcium-binding repeat/calx-beta domain protein</fullName>
    </submittedName>
</protein>
<sequence length="2414" mass="247016">MPARTVEQHHSVAGAARILLDFPTDAATIEREGDALVFNFPDGARLVLDGFYTVTDGAELPDFILPDGTSFPGYDFLAAIDAELLPAAGPGAGGGSGAGGGVGEYDDDAGRLVDSVDRLDPLTTTYWDRTTEPRIEDEGVIDPAGGALSITINTTLPDGTISGTLGGFEDNQPGQHLGDATTTPIQLDVAFTPADNEELVSLTLSGFDVGTSLSIGDPSFGGALIVITAPDQSVTLTPGQLAEGIFIRPPEDSSRDMTLTANAVITDPDSGLTDTLSTTVQLVVDAVADRPVLEAETPTPVATEETPVAIHVSGTFTDLDGSERHFIEVRDIPTDWVLGGTLPQGWIIVDPATHLPIATPAHALGENTTYTLCIEVTGDTTAHAGGVNSGDSWAVEADLTFATRDWSDTRHGDGTPRPDGASGTTITVAAIAEESSATDGELTTGNNRAETTTTITVSRTEDRPVIETSADVPGHAAHLEVDETPGLQTGDVAAAGLSATVLGIMTGFGLSADDALSATTGQVRFDLHSDGVNDATPVASPLAGIAWDASQPLGGATLSTSRGGHPVTVGVVTSADGHSVLQGTYVDDAGTTRVAFIATLVADDLAGSGSATVSFIQFEALAHPDGSSADEALNLPFRFTVTDDEGDTASSSVLLTLHDDGPTTAPDSVVFDEARTTGVDGNVLANDSAGSDGYAEGGGVVGFSVTAGGITHSGLVPGDSIVVMNPGTGVPAGTFTLNADGSYVFTRAPGQDIDGTFTVRVDYTVKDGDGDTATGRLDIALKPAPALHLSLTGDTQVYEDAAHGQRVNQAGNAGGSDGWNVSNDGSHDIATYLVQWNNANGAPVAGMTTSGAFSFDVTITGVRQVGSSVGASGVFFDGDTTDNDTMAKTGDVTWAVPDGNGGWRPMHLDLTTDAGKAALKSALNEALDDIYGGKLKVTDVSADGRLTFTVSDGCPLDAPLPIHVAAIDDRLGDSGERYSLQLGNLRPAEGTPSSFDVAISGNRNVSTSIIDEGNSSESDGFRIGLESPTSAQESDGAARITLVLYDRDGNVYEGNEPPIQNIGVYLASSDGTAHVDADYFAATSRWVTPGEWIRVQGQDGHWRWEAKVSVNLADDRNSETDETFTVRLTGVTGHEAMGLAGRDTAQVTIVDDTAPGHTAHLDGPKLAHFGADTVLREPVAPDTGVSFNPDGTHGTPDAPANTVGYTIALTQVAAEDVIVWLKLDTAALGKDFRLGNGIHSADEASALPGYAHRPDGANYYVVVRGGEASAHFSIDILHDHDTAGDGSGQDAATDAVNITIVDMHGSEAVYDPAHPVSTGDVIADDMRGPTVEITTLQTSQAAGSTSDVVVGLRGGVPVNEDVTVKLQLVLSDGSTEDHTLVIRAGETSGTLSLQTPRTGHYHIRVTESTGGETGHDDAFRFVDVHGIGGGGSGHGPVVLAFTASDAIAEDGGQVEYTVTGKLPDGYTPDGQGLTFSLKTFGGSATKGSDFSSGEVSVTLDGTLLEHISNVTDGRFTIRLVPDGSGGVKPVVCDGSGAPLDNVPAGSLHVLGSLPTGIDDRGVEGDESFTTLLTGLGGNVTVAADGSGTSAQTTITDDDRPQVAVTVLDQSGTPVTDATEGQAEHLTVRVSLHDAIGQPLSLDDGPVTFQLTFTGTGVQGKDYVPFTTTVTIPQGGTFSDIRVSLPDDFVSDGDRTFTVKATPVANDPYNGYPAGFIGSGTSEVVTIHEHDNGPTMSLTPASSTTINENGQAADFRFTLNKAVEEDTTATVRVDFGPGLTEADLEGVRIGNGVAGTDGVTRITDASGRVVGWQFDVTVPKGSAGGGAFSIVTRNDYESEGAERFTVSVSGVQGGEVQSVTGTHTVTVNNTNDGPAVYLDTKGDYATAPEGGEAAVHLGMTKTAVADFDVTLKVLDPSVLVPGSHAVLMIKTPGGEFVAHTTGVDIGQDGRLTLTIPAGTSDAKVVFRTADDGIVGPHAPLEVGLVTVSGGEATQRGGVSVSSTFAEETYGSITYQTTGNAVPDGKATTTYTLNGVSFADVRSVRVDGAVVSISQNAAGKTIFTVTSNAGSSISDRITVTFVENANLTSNKANLSVSGVVTVSGLVEIVDTTAHITAADVSLFALAGDGGDTSASGAIHHDALLAGAVDPSPHAQGIGFNADTTSASGIGHAGSGWVVGNDGTLSFSGLEDGDRFTFKTVDLGNTADHDTAHLDVHVVQGVVFDGSSGEHGTGVVVSGSAQDDTITGTDGDDHLYGNAGDDILRGGNGHDVLDGGTGNDTLHVHDTTGDGRITGDDFAGLHGGEGVDTILVEGDGTIIDFTAFAAGIVTGVENIDLTAAGKQEVYLSANDVLHMGGELIISGTEADAVHLADAGTWTAEGTQTIDGMTYNVFAATVNAAGHEEQVHLMVQTIVSTS</sequence>
<keyword evidence="6" id="KW-1185">Reference proteome</keyword>
<proteinExistence type="predicted"/>
<evidence type="ECO:0000259" key="4">
    <source>
        <dbReference type="Pfam" id="PF03160"/>
    </source>
</evidence>
<keyword evidence="2" id="KW-0677">Repeat</keyword>
<dbReference type="PhylomeDB" id="Q72BT9"/>
<reference evidence="5 6" key="1">
    <citation type="journal article" date="2004" name="Nat. Biotechnol.">
        <title>The genome sequence of the anaerobic, sulfate-reducing bacterium Desulfovibrio vulgaris Hildenborough.</title>
        <authorList>
            <person name="Heidelberg J.F."/>
            <person name="Seshadri R."/>
            <person name="Haveman S.A."/>
            <person name="Hemme C.L."/>
            <person name="Paulsen I.T."/>
            <person name="Kolonay J.F."/>
            <person name="Eisen J.A."/>
            <person name="Ward N."/>
            <person name="Methe B."/>
            <person name="Brinkac L.M."/>
            <person name="Daugherty S.C."/>
            <person name="Deboy R.T."/>
            <person name="Dodson R.J."/>
            <person name="Durkin A.S."/>
            <person name="Madupu R."/>
            <person name="Nelson W.C."/>
            <person name="Sullivan S.A."/>
            <person name="Fouts D."/>
            <person name="Haft D.H."/>
            <person name="Selengut J."/>
            <person name="Peterson J.D."/>
            <person name="Davidsen T.M."/>
            <person name="Zafar N."/>
            <person name="Zhou L."/>
            <person name="Radune D."/>
            <person name="Dimitrov G."/>
            <person name="Hance M."/>
            <person name="Tran K."/>
            <person name="Khouri H."/>
            <person name="Gill J."/>
            <person name="Utterback T.R."/>
            <person name="Feldblyum T.V."/>
            <person name="Wall J.D."/>
            <person name="Voordouw G."/>
            <person name="Fraser C.M."/>
        </authorList>
    </citation>
    <scope>NUCLEOTIDE SEQUENCE [LARGE SCALE GENOMIC DNA]</scope>
    <source>
        <strain evidence="6">ATCC 29579 / DSM 644 / NCIMB 8303 / VKM B-1760 / Hildenborough</strain>
    </source>
</reference>
<gene>
    <name evidence="5" type="ordered locus">DVU_1545</name>
</gene>
<dbReference type="OrthoDB" id="5436696at2"/>
<dbReference type="eggNOG" id="COG2931">
    <property type="taxonomic scope" value="Bacteria"/>
</dbReference>
<evidence type="ECO:0000256" key="3">
    <source>
        <dbReference type="ARBA" id="ARBA00022837"/>
    </source>
</evidence>
<dbReference type="InterPro" id="IPR001343">
    <property type="entry name" value="Hemolysn_Ca-bd"/>
</dbReference>
<evidence type="ECO:0000256" key="2">
    <source>
        <dbReference type="ARBA" id="ARBA00022737"/>
    </source>
</evidence>
<dbReference type="PaxDb" id="882-DVU_1545"/>
<dbReference type="STRING" id="882.DVU_1545"/>
<organism evidence="5 6">
    <name type="scientific">Nitratidesulfovibrio vulgaris (strain ATCC 29579 / DSM 644 / CCUG 34227 / NCIMB 8303 / VKM B-1760 / Hildenborough)</name>
    <name type="common">Desulfovibrio vulgaris</name>
    <dbReference type="NCBI Taxonomy" id="882"/>
    <lineage>
        <taxon>Bacteria</taxon>
        <taxon>Pseudomonadati</taxon>
        <taxon>Thermodesulfobacteriota</taxon>
        <taxon>Desulfovibrionia</taxon>
        <taxon>Desulfovibrionales</taxon>
        <taxon>Desulfovibrionaceae</taxon>
        <taxon>Nitratidesulfovibrio</taxon>
    </lineage>
</organism>
<dbReference type="EMBL" id="AE017285">
    <property type="protein sequence ID" value="AAS96023.1"/>
    <property type="molecule type" value="Genomic_DNA"/>
</dbReference>
<evidence type="ECO:0000256" key="1">
    <source>
        <dbReference type="ARBA" id="ARBA00022729"/>
    </source>
</evidence>
<dbReference type="KEGG" id="dvu:DVU_1545"/>
<dbReference type="GO" id="GO:0016020">
    <property type="term" value="C:membrane"/>
    <property type="evidence" value="ECO:0007669"/>
    <property type="project" value="InterPro"/>
</dbReference>
<dbReference type="SUPFAM" id="SSF51120">
    <property type="entry name" value="beta-Roll"/>
    <property type="match status" value="1"/>
</dbReference>
<accession>Q72BT9</accession>
<dbReference type="IntAct" id="Q72BT9">
    <property type="interactions" value="1"/>
</dbReference>
<dbReference type="PATRIC" id="fig|882.5.peg.1423"/>
<dbReference type="Gene3D" id="2.60.40.2030">
    <property type="match status" value="2"/>
</dbReference>
<dbReference type="Proteomes" id="UP000002194">
    <property type="component" value="Chromosome"/>
</dbReference>
<dbReference type="Pfam" id="PF17963">
    <property type="entry name" value="Big_9"/>
    <property type="match status" value="1"/>
</dbReference>
<dbReference type="PRINTS" id="PR00313">
    <property type="entry name" value="CABNDNGRPT"/>
</dbReference>
<dbReference type="Pfam" id="PF03160">
    <property type="entry name" value="Calx-beta"/>
    <property type="match status" value="2"/>
</dbReference>
<dbReference type="HOGENOM" id="CLU_228980_0_0_7"/>
<dbReference type="GO" id="GO:0005509">
    <property type="term" value="F:calcium ion binding"/>
    <property type="evidence" value="ECO:0007669"/>
    <property type="project" value="InterPro"/>
</dbReference>
<evidence type="ECO:0000313" key="5">
    <source>
        <dbReference type="EMBL" id="AAS96023.1"/>
    </source>
</evidence>
<dbReference type="InterPro" id="IPR011049">
    <property type="entry name" value="Serralysin-like_metalloprot_C"/>
</dbReference>
<dbReference type="GO" id="GO:0007154">
    <property type="term" value="P:cell communication"/>
    <property type="evidence" value="ECO:0007669"/>
    <property type="project" value="InterPro"/>
</dbReference>
<evidence type="ECO:0000313" key="6">
    <source>
        <dbReference type="Proteomes" id="UP000002194"/>
    </source>
</evidence>
<keyword evidence="3" id="KW-0106">Calcium</keyword>